<gene>
    <name evidence="1" type="ORF">SAY87_013803</name>
</gene>
<organism evidence="1 2">
    <name type="scientific">Trapa incisa</name>
    <dbReference type="NCBI Taxonomy" id="236973"/>
    <lineage>
        <taxon>Eukaryota</taxon>
        <taxon>Viridiplantae</taxon>
        <taxon>Streptophyta</taxon>
        <taxon>Embryophyta</taxon>
        <taxon>Tracheophyta</taxon>
        <taxon>Spermatophyta</taxon>
        <taxon>Magnoliopsida</taxon>
        <taxon>eudicotyledons</taxon>
        <taxon>Gunneridae</taxon>
        <taxon>Pentapetalae</taxon>
        <taxon>rosids</taxon>
        <taxon>malvids</taxon>
        <taxon>Myrtales</taxon>
        <taxon>Lythraceae</taxon>
        <taxon>Trapa</taxon>
    </lineage>
</organism>
<dbReference type="AlphaFoldDB" id="A0AAN7KK11"/>
<evidence type="ECO:0000313" key="2">
    <source>
        <dbReference type="Proteomes" id="UP001345219"/>
    </source>
</evidence>
<dbReference type="EMBL" id="JAXIOK010000008">
    <property type="protein sequence ID" value="KAK4764365.1"/>
    <property type="molecule type" value="Genomic_DNA"/>
</dbReference>
<sequence>MPSLGVHMHFWRLSMYIRESRGRNQHIGKAYEMSPLYGLFLDDFLRSKVGLDHKLCRQQQSFFLILMPLASVFHDNLTLAESSDGEKRKFRALPLLLLSMCPYN</sequence>
<protein>
    <submittedName>
        <fullName evidence="1">Uncharacterized protein</fullName>
    </submittedName>
</protein>
<name>A0AAN7KK11_9MYRT</name>
<proteinExistence type="predicted"/>
<keyword evidence="2" id="KW-1185">Reference proteome</keyword>
<reference evidence="1 2" key="1">
    <citation type="journal article" date="2023" name="Hortic Res">
        <title>Pangenome of water caltrop reveals structural variations and asymmetric subgenome divergence after allopolyploidization.</title>
        <authorList>
            <person name="Zhang X."/>
            <person name="Chen Y."/>
            <person name="Wang L."/>
            <person name="Yuan Y."/>
            <person name="Fang M."/>
            <person name="Shi L."/>
            <person name="Lu R."/>
            <person name="Comes H.P."/>
            <person name="Ma Y."/>
            <person name="Chen Y."/>
            <person name="Huang G."/>
            <person name="Zhou Y."/>
            <person name="Zheng Z."/>
            <person name="Qiu Y."/>
        </authorList>
    </citation>
    <scope>NUCLEOTIDE SEQUENCE [LARGE SCALE GENOMIC DNA]</scope>
    <source>
        <tissue evidence="1">Roots</tissue>
    </source>
</reference>
<comment type="caution">
    <text evidence="1">The sequence shown here is derived from an EMBL/GenBank/DDBJ whole genome shotgun (WGS) entry which is preliminary data.</text>
</comment>
<evidence type="ECO:0000313" key="1">
    <source>
        <dbReference type="EMBL" id="KAK4764365.1"/>
    </source>
</evidence>
<dbReference type="Proteomes" id="UP001345219">
    <property type="component" value="Chromosome 11"/>
</dbReference>
<accession>A0AAN7KK11</accession>